<name>A0ACC3TS24_9ASCO</name>
<evidence type="ECO:0000313" key="1">
    <source>
        <dbReference type="EMBL" id="KAK9322943.1"/>
    </source>
</evidence>
<reference evidence="2" key="1">
    <citation type="journal article" date="2024" name="Front. Bioeng. Biotechnol.">
        <title>Genome-scale model development and genomic sequencing of the oleaginous clade Lipomyces.</title>
        <authorList>
            <person name="Czajka J.J."/>
            <person name="Han Y."/>
            <person name="Kim J."/>
            <person name="Mondo S.J."/>
            <person name="Hofstad B.A."/>
            <person name="Robles A."/>
            <person name="Haridas S."/>
            <person name="Riley R."/>
            <person name="LaButti K."/>
            <person name="Pangilinan J."/>
            <person name="Andreopoulos W."/>
            <person name="Lipzen A."/>
            <person name="Yan J."/>
            <person name="Wang M."/>
            <person name="Ng V."/>
            <person name="Grigoriev I.V."/>
            <person name="Spatafora J.W."/>
            <person name="Magnuson J.K."/>
            <person name="Baker S.E."/>
            <person name="Pomraning K.R."/>
        </authorList>
    </citation>
    <scope>NUCLEOTIDE SEQUENCE [LARGE SCALE GENOMIC DNA]</scope>
    <source>
        <strain evidence="2">CBS 10300</strain>
    </source>
</reference>
<keyword evidence="2" id="KW-1185">Reference proteome</keyword>
<dbReference type="EMBL" id="MU970068">
    <property type="protein sequence ID" value="KAK9322943.1"/>
    <property type="molecule type" value="Genomic_DNA"/>
</dbReference>
<dbReference type="Proteomes" id="UP001489719">
    <property type="component" value="Unassembled WGS sequence"/>
</dbReference>
<sequence length="856" mass="98036">MSAGERDAADLLHGKLNDIENHSFVDRQESFNVSDGSTRTKRTTTTQPNAIATKERLQRTPANRHIFKDLTNQRSSASRREFTPLLQSAMRNSSIKQLTSSDIPQEPDINGKSPGLPANGDDVGDFSTSMEEVTRLSIRQPVHLESENSTPIPRRGASGADNILTLREQEKAIDEMQKENFALKLRIFFLTQQLKSTTPEALSGTLQQNVEMKAEQVAMKTELTKLKKQLTESESKVAQLTANIAADLSTQDCLTDDERARLEQLLADHKKTNDELFDARAAVQKLQQEMEEYRAQLEESDGEHEEVEDLKATIAQLEDEIDRLKDENQSLSDELNAKVQQMEQTSQDLKDAELQIQELQETVDELQSQERHTKDHVDLTLERLNHKNVVEEMQQRVTNLAIELQKAQADAAVSKTNADKAVSQLQELLNGALESPLESSQTDKLETEVKSLHAKNDRLEEELKQLRDQRESETWHKAELDDAHKQIESLKLTIEQAKRTHQHHHDEPRLHEVKQSLLESQTKVESLERTIDDKNAEIADLTNKLNESEGMTRITVDNMLKTYQMQIDDEAELKEDAQRKSDTLAKKNVELNKKIQGFQKTVREKDTELSKLQAQLKSSSAKSFKNDRDQLKAPLNALQMELEAFKEQATIREKNLHAAIKKLEYERDDIWNMYHAAKKEVEANQASFKEKLETLLSQSTKKDKDLQALARSQNQVHILERDISKLTKQHKGELKGLVMQIQYLRAKGDRDRGFRADSAFLKSFFLLQISSFESCNKANLYMLEQMGIYPEKKYHNKRPTLKAVVHMVIAAIRVRNLKNEWMAQQRTKEMLAKSLENLKCARNINGYRDVVELRLS</sequence>
<proteinExistence type="predicted"/>
<organism evidence="1 2">
    <name type="scientific">Lipomyces orientalis</name>
    <dbReference type="NCBI Taxonomy" id="1233043"/>
    <lineage>
        <taxon>Eukaryota</taxon>
        <taxon>Fungi</taxon>
        <taxon>Dikarya</taxon>
        <taxon>Ascomycota</taxon>
        <taxon>Saccharomycotina</taxon>
        <taxon>Lipomycetes</taxon>
        <taxon>Lipomycetales</taxon>
        <taxon>Lipomycetaceae</taxon>
        <taxon>Lipomyces</taxon>
    </lineage>
</organism>
<protein>
    <submittedName>
        <fullName evidence="1">Uncharacterized protein</fullName>
    </submittedName>
</protein>
<comment type="caution">
    <text evidence="1">The sequence shown here is derived from an EMBL/GenBank/DDBJ whole genome shotgun (WGS) entry which is preliminary data.</text>
</comment>
<gene>
    <name evidence="1" type="ORF">V1517DRAFT_367241</name>
</gene>
<accession>A0ACC3TS24</accession>
<evidence type="ECO:0000313" key="2">
    <source>
        <dbReference type="Proteomes" id="UP001489719"/>
    </source>
</evidence>